<name>A0A5C5Q1V1_9PSED</name>
<comment type="caution">
    <text evidence="2">The sequence shown here is derived from an EMBL/GenBank/DDBJ whole genome shotgun (WGS) entry which is preliminary data.</text>
</comment>
<dbReference type="Proteomes" id="UP000318428">
    <property type="component" value="Unassembled WGS sequence"/>
</dbReference>
<reference evidence="3 4" key="1">
    <citation type="submission" date="2019-06" db="EMBL/GenBank/DDBJ databases">
        <title>Pseudomonas bimorpha sp. nov. isolated from bovine raw milk and skim milk concentrate.</title>
        <authorList>
            <person name="Hofmann K."/>
            <person name="Huptas C."/>
            <person name="Doll E."/>
            <person name="Scherer S."/>
            <person name="Wenning M."/>
        </authorList>
    </citation>
    <scope>NUCLEOTIDE SEQUENCE [LARGE SCALE GENOMIC DNA]</scope>
    <source>
        <strain evidence="1 4">DSM 108989</strain>
        <strain evidence="2 3">DSM 108990</strain>
    </source>
</reference>
<dbReference type="Pfam" id="PF14375">
    <property type="entry name" value="Cys_rich_CWC"/>
    <property type="match status" value="1"/>
</dbReference>
<dbReference type="OrthoDB" id="8912324at2"/>
<sequence>MISPSLCPVCGARNDCALASPDLAAHPCWCFNVSINPERLKALPVEQLNVTCLCPRCADVQRQLPSAPPQGLA</sequence>
<evidence type="ECO:0000313" key="1">
    <source>
        <dbReference type="EMBL" id="TWR90285.1"/>
    </source>
</evidence>
<keyword evidence="4" id="KW-1185">Reference proteome</keyword>
<dbReference type="EMBL" id="VFIO01000003">
    <property type="protein sequence ID" value="TWR90285.1"/>
    <property type="molecule type" value="Genomic_DNA"/>
</dbReference>
<dbReference type="Proteomes" id="UP000317901">
    <property type="component" value="Unassembled WGS sequence"/>
</dbReference>
<protein>
    <submittedName>
        <fullName evidence="2">Cysteine-rich CWC family protein</fullName>
    </submittedName>
</protein>
<accession>A0A5C5Q1V1</accession>
<evidence type="ECO:0000313" key="3">
    <source>
        <dbReference type="Proteomes" id="UP000317901"/>
    </source>
</evidence>
<dbReference type="InterPro" id="IPR032720">
    <property type="entry name" value="Cys_rich_CWC"/>
</dbReference>
<dbReference type="RefSeq" id="WP_146385526.1">
    <property type="nucleotide sequence ID" value="NZ_CP142033.1"/>
</dbReference>
<dbReference type="AlphaFoldDB" id="A0A5C5Q1V1"/>
<evidence type="ECO:0000313" key="2">
    <source>
        <dbReference type="EMBL" id="TWR98345.1"/>
    </source>
</evidence>
<proteinExistence type="predicted"/>
<gene>
    <name evidence="2" type="ORF">FJD37_04760</name>
    <name evidence="1" type="ORF">FJD38_10540</name>
</gene>
<dbReference type="EMBL" id="VFIP01000006">
    <property type="protein sequence ID" value="TWR98345.1"/>
    <property type="molecule type" value="Genomic_DNA"/>
</dbReference>
<organism evidence="2 3">
    <name type="scientific">Pseudomonas saxonica</name>
    <dbReference type="NCBI Taxonomy" id="2600598"/>
    <lineage>
        <taxon>Bacteria</taxon>
        <taxon>Pseudomonadati</taxon>
        <taxon>Pseudomonadota</taxon>
        <taxon>Gammaproteobacteria</taxon>
        <taxon>Pseudomonadales</taxon>
        <taxon>Pseudomonadaceae</taxon>
        <taxon>Pseudomonas</taxon>
    </lineage>
</organism>
<evidence type="ECO:0000313" key="4">
    <source>
        <dbReference type="Proteomes" id="UP000318428"/>
    </source>
</evidence>